<dbReference type="InterPro" id="IPR020846">
    <property type="entry name" value="MFS_dom"/>
</dbReference>
<keyword evidence="5 7" id="KW-1133">Transmembrane helix</keyword>
<accession>A0A9D1RXC0</accession>
<dbReference type="InterPro" id="IPR004638">
    <property type="entry name" value="EmrB-like"/>
</dbReference>
<dbReference type="Gene3D" id="1.20.1250.20">
    <property type="entry name" value="MFS general substrate transporter like domains"/>
    <property type="match status" value="1"/>
</dbReference>
<feature type="transmembrane region" description="Helical" evidence="7">
    <location>
        <begin position="57"/>
        <end position="76"/>
    </location>
</feature>
<keyword evidence="4 7" id="KW-0812">Transmembrane</keyword>
<evidence type="ECO:0000256" key="7">
    <source>
        <dbReference type="SAM" id="Phobius"/>
    </source>
</evidence>
<dbReference type="GO" id="GO:0022857">
    <property type="term" value="F:transmembrane transporter activity"/>
    <property type="evidence" value="ECO:0007669"/>
    <property type="project" value="InterPro"/>
</dbReference>
<dbReference type="Proteomes" id="UP000824189">
    <property type="component" value="Unassembled WGS sequence"/>
</dbReference>
<reference evidence="9" key="1">
    <citation type="journal article" date="2021" name="PeerJ">
        <title>Extensive microbial diversity within the chicken gut microbiome revealed by metagenomics and culture.</title>
        <authorList>
            <person name="Gilroy R."/>
            <person name="Ravi A."/>
            <person name="Getino M."/>
            <person name="Pursley I."/>
            <person name="Horton D.L."/>
            <person name="Alikhan N.F."/>
            <person name="Baker D."/>
            <person name="Gharbi K."/>
            <person name="Hall N."/>
            <person name="Watson M."/>
            <person name="Adriaenssens E.M."/>
            <person name="Foster-Nyarko E."/>
            <person name="Jarju S."/>
            <person name="Secka A."/>
            <person name="Antonio M."/>
            <person name="Oren A."/>
            <person name="Chaudhuri R.R."/>
            <person name="La Ragione R."/>
            <person name="Hildebrand F."/>
            <person name="Pallen M.J."/>
        </authorList>
    </citation>
    <scope>NUCLEOTIDE SEQUENCE</scope>
    <source>
        <strain evidence="9">4376</strain>
    </source>
</reference>
<feature type="transmembrane region" description="Helical" evidence="7">
    <location>
        <begin position="304"/>
        <end position="322"/>
    </location>
</feature>
<keyword evidence="6 7" id="KW-0472">Membrane</keyword>
<evidence type="ECO:0000256" key="6">
    <source>
        <dbReference type="ARBA" id="ARBA00023136"/>
    </source>
</evidence>
<dbReference type="PRINTS" id="PR01036">
    <property type="entry name" value="TCRTETB"/>
</dbReference>
<dbReference type="SUPFAM" id="SSF103473">
    <property type="entry name" value="MFS general substrate transporter"/>
    <property type="match status" value="1"/>
</dbReference>
<feature type="transmembrane region" description="Helical" evidence="7">
    <location>
        <begin position="143"/>
        <end position="162"/>
    </location>
</feature>
<protein>
    <submittedName>
        <fullName evidence="9">MFS transporter</fullName>
    </submittedName>
</protein>
<feature type="transmembrane region" description="Helical" evidence="7">
    <location>
        <begin position="115"/>
        <end position="137"/>
    </location>
</feature>
<evidence type="ECO:0000256" key="3">
    <source>
        <dbReference type="ARBA" id="ARBA00022475"/>
    </source>
</evidence>
<feature type="transmembrane region" description="Helical" evidence="7">
    <location>
        <begin position="275"/>
        <end position="292"/>
    </location>
</feature>
<dbReference type="InterPro" id="IPR036259">
    <property type="entry name" value="MFS_trans_sf"/>
</dbReference>
<evidence type="ECO:0000256" key="4">
    <source>
        <dbReference type="ARBA" id="ARBA00022692"/>
    </source>
</evidence>
<feature type="transmembrane region" description="Helical" evidence="7">
    <location>
        <begin position="397"/>
        <end position="419"/>
    </location>
</feature>
<comment type="caution">
    <text evidence="9">The sequence shown here is derived from an EMBL/GenBank/DDBJ whole genome shotgun (WGS) entry which is preliminary data.</text>
</comment>
<reference evidence="9" key="2">
    <citation type="submission" date="2021-04" db="EMBL/GenBank/DDBJ databases">
        <authorList>
            <person name="Gilroy R."/>
        </authorList>
    </citation>
    <scope>NUCLEOTIDE SEQUENCE</scope>
    <source>
        <strain evidence="9">4376</strain>
    </source>
</reference>
<dbReference type="CDD" id="cd17321">
    <property type="entry name" value="MFS_MMR_MDR_like"/>
    <property type="match status" value="1"/>
</dbReference>
<evidence type="ECO:0000313" key="10">
    <source>
        <dbReference type="Proteomes" id="UP000824189"/>
    </source>
</evidence>
<feature type="transmembrane region" description="Helical" evidence="7">
    <location>
        <begin position="329"/>
        <end position="348"/>
    </location>
</feature>
<dbReference type="PROSITE" id="PS50850">
    <property type="entry name" value="MFS"/>
    <property type="match status" value="1"/>
</dbReference>
<keyword evidence="3" id="KW-1003">Cell membrane</keyword>
<evidence type="ECO:0000313" key="9">
    <source>
        <dbReference type="EMBL" id="HIW95240.1"/>
    </source>
</evidence>
<dbReference type="EMBL" id="DXFZ01000026">
    <property type="protein sequence ID" value="HIW95240.1"/>
    <property type="molecule type" value="Genomic_DNA"/>
</dbReference>
<organism evidence="9 10">
    <name type="scientific">Candidatus Corynebacterium gallistercoris</name>
    <dbReference type="NCBI Taxonomy" id="2838530"/>
    <lineage>
        <taxon>Bacteria</taxon>
        <taxon>Bacillati</taxon>
        <taxon>Actinomycetota</taxon>
        <taxon>Actinomycetes</taxon>
        <taxon>Mycobacteriales</taxon>
        <taxon>Corynebacteriaceae</taxon>
        <taxon>Corynebacterium</taxon>
    </lineage>
</organism>
<evidence type="ECO:0000256" key="5">
    <source>
        <dbReference type="ARBA" id="ARBA00022989"/>
    </source>
</evidence>
<feature type="transmembrane region" description="Helical" evidence="7">
    <location>
        <begin position="27"/>
        <end position="45"/>
    </location>
</feature>
<dbReference type="Gene3D" id="1.20.1720.10">
    <property type="entry name" value="Multidrug resistance protein D"/>
    <property type="match status" value="1"/>
</dbReference>
<name>A0A9D1RXC0_9CORY</name>
<dbReference type="PANTHER" id="PTHR42718:SF42">
    <property type="entry name" value="EXPORT PROTEIN"/>
    <property type="match status" value="1"/>
</dbReference>
<proteinExistence type="predicted"/>
<gene>
    <name evidence="9" type="ORF">H9867_01945</name>
</gene>
<sequence length="427" mass="45042">MILLDQTIVAVAMPALQSELHASYSQVLWVNSVYLLFFAVPLLVTGRMGDRWGPRNIYLAGMAVFTAASLACGLAPSIGWLIAARAVQGLGAALLVPQTMSVINRVFPREKRGSALGAWGAVAGIANIAGPLLGGLIMGVASWQWIFFINVPFGILSMLLVARWVPRFDPAPRPIDGRSIMLSMLTMTVLIVAVQEGLWWLLPVAVAGGFVFVRRQRAVHAIGKDPVIPLSLFGRRSFSFGNVSIFAMGFTITALMVPVMLYLQQIHGLAALESALRVMPMAVLGGALAPVVGRLTDNMSPRPLAMIGFAGMAVGVLGLVGVMQPGFSAWWVTAVMVVLGLASPFVWAPNSTVTLRDLPVQHAGAGSGMYNTTRQTGSVLGTAVVGAVLGTTVSPDAAVFGFSLLPAAGLLLVGLWGAYMARDVAEH</sequence>
<dbReference type="InterPro" id="IPR011701">
    <property type="entry name" value="MFS"/>
</dbReference>
<dbReference type="AlphaFoldDB" id="A0A9D1RXC0"/>
<keyword evidence="2" id="KW-0813">Transport</keyword>
<dbReference type="NCBIfam" id="TIGR00711">
    <property type="entry name" value="efflux_EmrB"/>
    <property type="match status" value="1"/>
</dbReference>
<evidence type="ECO:0000256" key="2">
    <source>
        <dbReference type="ARBA" id="ARBA00022448"/>
    </source>
</evidence>
<comment type="subcellular location">
    <subcellularLocation>
        <location evidence="1">Cell membrane</location>
        <topology evidence="1">Multi-pass membrane protein</topology>
    </subcellularLocation>
</comment>
<feature type="transmembrane region" description="Helical" evidence="7">
    <location>
        <begin position="240"/>
        <end position="263"/>
    </location>
</feature>
<evidence type="ECO:0000256" key="1">
    <source>
        <dbReference type="ARBA" id="ARBA00004651"/>
    </source>
</evidence>
<dbReference type="Pfam" id="PF07690">
    <property type="entry name" value="MFS_1"/>
    <property type="match status" value="1"/>
</dbReference>
<feature type="domain" description="Major facilitator superfamily (MFS) profile" evidence="8">
    <location>
        <begin position="1"/>
        <end position="426"/>
    </location>
</feature>
<evidence type="ECO:0000259" key="8">
    <source>
        <dbReference type="PROSITE" id="PS50850"/>
    </source>
</evidence>
<feature type="transmembrane region" description="Helical" evidence="7">
    <location>
        <begin position="182"/>
        <end position="202"/>
    </location>
</feature>
<dbReference type="PANTHER" id="PTHR42718">
    <property type="entry name" value="MAJOR FACILITATOR SUPERFAMILY MULTIDRUG TRANSPORTER MFSC"/>
    <property type="match status" value="1"/>
</dbReference>
<dbReference type="GO" id="GO:0005886">
    <property type="term" value="C:plasma membrane"/>
    <property type="evidence" value="ECO:0007669"/>
    <property type="project" value="UniProtKB-SubCell"/>
</dbReference>